<dbReference type="InterPro" id="IPR009057">
    <property type="entry name" value="Homeodomain-like_sf"/>
</dbReference>
<organism evidence="7 8">
    <name type="scientific">Nonomuraea typhae</name>
    <dbReference type="NCBI Taxonomy" id="2603600"/>
    <lineage>
        <taxon>Bacteria</taxon>
        <taxon>Bacillati</taxon>
        <taxon>Actinomycetota</taxon>
        <taxon>Actinomycetes</taxon>
        <taxon>Streptosporangiales</taxon>
        <taxon>Streptosporangiaceae</taxon>
        <taxon>Nonomuraea</taxon>
    </lineage>
</organism>
<name>A0ABW7ZEA6_9ACTN</name>
<comment type="caution">
    <text evidence="7">The sequence shown here is derived from an EMBL/GenBank/DDBJ whole genome shotgun (WGS) entry which is preliminary data.</text>
</comment>
<dbReference type="PROSITE" id="PS50977">
    <property type="entry name" value="HTH_TETR_2"/>
    <property type="match status" value="1"/>
</dbReference>
<dbReference type="Gene3D" id="1.10.357.10">
    <property type="entry name" value="Tetracycline Repressor, domain 2"/>
    <property type="match status" value="1"/>
</dbReference>
<dbReference type="InterPro" id="IPR039538">
    <property type="entry name" value="BetI_C"/>
</dbReference>
<keyword evidence="2" id="KW-0805">Transcription regulation</keyword>
<dbReference type="SUPFAM" id="SSF46689">
    <property type="entry name" value="Homeodomain-like"/>
    <property type="match status" value="1"/>
</dbReference>
<dbReference type="Proteomes" id="UP001612741">
    <property type="component" value="Unassembled WGS sequence"/>
</dbReference>
<sequence>MSDHSVSTQATAKRAQILQAAVRLITRDGLGQVKSSIVAREAGVSVGLVHYHFATLDVLIREAFMFADAITLRAMADAAQEAESGREEIELRLFTWLERSEEFEQAWKIWGEFWHAARQQGDIRTLLHTLWDEWLQLIIEVVDRGKQDGSIPARVQSSDAARRLAALLESLGQQLTTGLVTVGDARRLLRGAMDMEFQQ</sequence>
<evidence type="ECO:0000256" key="4">
    <source>
        <dbReference type="ARBA" id="ARBA00023163"/>
    </source>
</evidence>
<keyword evidence="4" id="KW-0804">Transcription</keyword>
<dbReference type="InterPro" id="IPR001647">
    <property type="entry name" value="HTH_TetR"/>
</dbReference>
<evidence type="ECO:0000313" key="8">
    <source>
        <dbReference type="Proteomes" id="UP001612741"/>
    </source>
</evidence>
<dbReference type="PANTHER" id="PTHR30055">
    <property type="entry name" value="HTH-TYPE TRANSCRIPTIONAL REGULATOR RUTR"/>
    <property type="match status" value="1"/>
</dbReference>
<evidence type="ECO:0000259" key="6">
    <source>
        <dbReference type="PROSITE" id="PS50977"/>
    </source>
</evidence>
<dbReference type="Pfam" id="PF00440">
    <property type="entry name" value="TetR_N"/>
    <property type="match status" value="1"/>
</dbReference>
<dbReference type="PANTHER" id="PTHR30055:SF234">
    <property type="entry name" value="HTH-TYPE TRANSCRIPTIONAL REGULATOR BETI"/>
    <property type="match status" value="1"/>
</dbReference>
<gene>
    <name evidence="7" type="ORF">ACIBG2_51385</name>
</gene>
<dbReference type="PRINTS" id="PR00455">
    <property type="entry name" value="HTHTETR"/>
</dbReference>
<evidence type="ECO:0000256" key="3">
    <source>
        <dbReference type="ARBA" id="ARBA00023125"/>
    </source>
</evidence>
<evidence type="ECO:0000256" key="5">
    <source>
        <dbReference type="PROSITE-ProRule" id="PRU00335"/>
    </source>
</evidence>
<feature type="DNA-binding region" description="H-T-H motif" evidence="5">
    <location>
        <begin position="34"/>
        <end position="53"/>
    </location>
</feature>
<dbReference type="InterPro" id="IPR050109">
    <property type="entry name" value="HTH-type_TetR-like_transc_reg"/>
</dbReference>
<accession>A0ABW7ZEA6</accession>
<proteinExistence type="predicted"/>
<dbReference type="SUPFAM" id="SSF48498">
    <property type="entry name" value="Tetracyclin repressor-like, C-terminal domain"/>
    <property type="match status" value="1"/>
</dbReference>
<reference evidence="7 8" key="1">
    <citation type="submission" date="2024-10" db="EMBL/GenBank/DDBJ databases">
        <title>The Natural Products Discovery Center: Release of the First 8490 Sequenced Strains for Exploring Actinobacteria Biosynthetic Diversity.</title>
        <authorList>
            <person name="Kalkreuter E."/>
            <person name="Kautsar S.A."/>
            <person name="Yang D."/>
            <person name="Bader C.D."/>
            <person name="Teijaro C.N."/>
            <person name="Fluegel L."/>
            <person name="Davis C.M."/>
            <person name="Simpson J.R."/>
            <person name="Lauterbach L."/>
            <person name="Steele A.D."/>
            <person name="Gui C."/>
            <person name="Meng S."/>
            <person name="Li G."/>
            <person name="Viehrig K."/>
            <person name="Ye F."/>
            <person name="Su P."/>
            <person name="Kiefer A.F."/>
            <person name="Nichols A."/>
            <person name="Cepeda A.J."/>
            <person name="Yan W."/>
            <person name="Fan B."/>
            <person name="Jiang Y."/>
            <person name="Adhikari A."/>
            <person name="Zheng C.-J."/>
            <person name="Schuster L."/>
            <person name="Cowan T.M."/>
            <person name="Smanski M.J."/>
            <person name="Chevrette M.G."/>
            <person name="De Carvalho L.P.S."/>
            <person name="Shen B."/>
        </authorList>
    </citation>
    <scope>NUCLEOTIDE SEQUENCE [LARGE SCALE GENOMIC DNA]</scope>
    <source>
        <strain evidence="7 8">NPDC050545</strain>
    </source>
</reference>
<evidence type="ECO:0000256" key="1">
    <source>
        <dbReference type="ARBA" id="ARBA00022491"/>
    </source>
</evidence>
<keyword evidence="3 5" id="KW-0238">DNA-binding</keyword>
<evidence type="ECO:0000256" key="2">
    <source>
        <dbReference type="ARBA" id="ARBA00023015"/>
    </source>
</evidence>
<evidence type="ECO:0000313" key="7">
    <source>
        <dbReference type="EMBL" id="MFI6505859.1"/>
    </source>
</evidence>
<keyword evidence="8" id="KW-1185">Reference proteome</keyword>
<keyword evidence="1" id="KW-0678">Repressor</keyword>
<protein>
    <submittedName>
        <fullName evidence="7">TetR/AcrR family transcriptional regulator</fullName>
    </submittedName>
</protein>
<dbReference type="Pfam" id="PF13977">
    <property type="entry name" value="TetR_C_6"/>
    <property type="match status" value="1"/>
</dbReference>
<feature type="domain" description="HTH tetR-type" evidence="6">
    <location>
        <begin position="11"/>
        <end position="71"/>
    </location>
</feature>
<dbReference type="RefSeq" id="WP_397092275.1">
    <property type="nucleotide sequence ID" value="NZ_JBITGY010000025.1"/>
</dbReference>
<dbReference type="EMBL" id="JBITGY010000025">
    <property type="protein sequence ID" value="MFI6505859.1"/>
    <property type="molecule type" value="Genomic_DNA"/>
</dbReference>
<dbReference type="InterPro" id="IPR036271">
    <property type="entry name" value="Tet_transcr_reg_TetR-rel_C_sf"/>
</dbReference>